<sequence length="498" mass="53946">MPTPLLKGGRDPRELRWFVYLAFLFPACAGFLFGFDIGAMSACIKSLLGGDSPDLRSATMHSTSLIGATLGSVLVFRVGEPLGRRRELMVGAALYFVGSLVSVATPPAAAFASVIVGRIIYGFGIAFSMHSAPVYISEMSPADVRGLLVSLKEAFIVGGITIGFGISAIAQNLEFLHEEDIFRVVWALPLILSPIIFFGMQAMPPSPRWLLLRYQRAKPSLEPSDWQHPLRAAALASLVRFRRGLPLEVVEAELNEICASLDSEVAEEGSYAELFRSPRALIAGLGLISLQQLTGQPSVLNYQEPIFEDAGFASFASTAAVIVGAAKLAATLCTVSIVDRFGRRPLLFIGIGMMLVALTLLTVGFQLASPDVGSGDSKAVHLAQGWPPVIIFALVLYVCGYQIGFGPITWLIISEVFPLRTRTRALSMAVVVNFGFNLGVTFALDPMEQWIDTLSPGRGPSYLFMIYAMFSVLSMLFVYKCVPETKGKSLEQIEAMLR</sequence>
<feature type="transmembrane region" description="Helical" evidence="8">
    <location>
        <begin position="148"/>
        <end position="169"/>
    </location>
</feature>
<comment type="subcellular location">
    <subcellularLocation>
        <location evidence="1">Membrane</location>
        <topology evidence="1">Multi-pass membrane protein</topology>
    </subcellularLocation>
</comment>
<keyword evidence="11" id="KW-1185">Reference proteome</keyword>
<keyword evidence="5 8" id="KW-1133">Transmembrane helix</keyword>
<dbReference type="Pfam" id="PF00083">
    <property type="entry name" value="Sugar_tr"/>
    <property type="match status" value="1"/>
</dbReference>
<evidence type="ECO:0000256" key="2">
    <source>
        <dbReference type="ARBA" id="ARBA00010992"/>
    </source>
</evidence>
<dbReference type="GO" id="GO:0016020">
    <property type="term" value="C:membrane"/>
    <property type="evidence" value="ECO:0007669"/>
    <property type="project" value="UniProtKB-SubCell"/>
</dbReference>
<evidence type="ECO:0000256" key="7">
    <source>
        <dbReference type="RuleBase" id="RU003346"/>
    </source>
</evidence>
<evidence type="ECO:0000313" key="11">
    <source>
        <dbReference type="Proteomes" id="UP001515480"/>
    </source>
</evidence>
<organism evidence="10 11">
    <name type="scientific">Prymnesium parvum</name>
    <name type="common">Toxic golden alga</name>
    <dbReference type="NCBI Taxonomy" id="97485"/>
    <lineage>
        <taxon>Eukaryota</taxon>
        <taxon>Haptista</taxon>
        <taxon>Haptophyta</taxon>
        <taxon>Prymnesiophyceae</taxon>
        <taxon>Prymnesiales</taxon>
        <taxon>Prymnesiaceae</taxon>
        <taxon>Prymnesium</taxon>
    </lineage>
</organism>
<dbReference type="InterPro" id="IPR050820">
    <property type="entry name" value="MFS_Sugar_Transporter"/>
</dbReference>
<evidence type="ECO:0000256" key="1">
    <source>
        <dbReference type="ARBA" id="ARBA00004141"/>
    </source>
</evidence>
<name>A0AB34K2Z5_PRYPA</name>
<dbReference type="InterPro" id="IPR003663">
    <property type="entry name" value="Sugar/inositol_transpt"/>
</dbReference>
<dbReference type="PANTHER" id="PTHR48023:SF4">
    <property type="entry name" value="D-XYLOSE-PROTON SYMPORTER-LIKE 2"/>
    <property type="match status" value="1"/>
</dbReference>
<keyword evidence="6 8" id="KW-0472">Membrane</keyword>
<keyword evidence="4 8" id="KW-0812">Transmembrane</keyword>
<dbReference type="PRINTS" id="PR00171">
    <property type="entry name" value="SUGRTRNSPORT"/>
</dbReference>
<feature type="transmembrane region" description="Helical" evidence="8">
    <location>
        <begin position="181"/>
        <end position="200"/>
    </location>
</feature>
<dbReference type="InterPro" id="IPR005828">
    <property type="entry name" value="MFS_sugar_transport-like"/>
</dbReference>
<dbReference type="EMBL" id="JBGBPQ010000002">
    <property type="protein sequence ID" value="KAL1528888.1"/>
    <property type="molecule type" value="Genomic_DNA"/>
</dbReference>
<feature type="transmembrane region" description="Helical" evidence="8">
    <location>
        <begin position="115"/>
        <end position="136"/>
    </location>
</feature>
<feature type="transmembrane region" description="Helical" evidence="8">
    <location>
        <begin position="346"/>
        <end position="369"/>
    </location>
</feature>
<feature type="domain" description="Major facilitator superfamily (MFS) profile" evidence="9">
    <location>
        <begin position="22"/>
        <end position="486"/>
    </location>
</feature>
<evidence type="ECO:0000313" key="10">
    <source>
        <dbReference type="EMBL" id="KAL1528888.1"/>
    </source>
</evidence>
<dbReference type="SUPFAM" id="SSF103473">
    <property type="entry name" value="MFS general substrate transporter"/>
    <property type="match status" value="1"/>
</dbReference>
<dbReference type="Gene3D" id="1.20.1250.20">
    <property type="entry name" value="MFS general substrate transporter like domains"/>
    <property type="match status" value="1"/>
</dbReference>
<feature type="transmembrane region" description="Helical" evidence="8">
    <location>
        <begin position="88"/>
        <end position="109"/>
    </location>
</feature>
<evidence type="ECO:0000259" key="9">
    <source>
        <dbReference type="PROSITE" id="PS50850"/>
    </source>
</evidence>
<feature type="transmembrane region" description="Helical" evidence="8">
    <location>
        <begin position="17"/>
        <end position="38"/>
    </location>
</feature>
<evidence type="ECO:0000256" key="4">
    <source>
        <dbReference type="ARBA" id="ARBA00022692"/>
    </source>
</evidence>
<dbReference type="Proteomes" id="UP001515480">
    <property type="component" value="Unassembled WGS sequence"/>
</dbReference>
<evidence type="ECO:0000256" key="5">
    <source>
        <dbReference type="ARBA" id="ARBA00022989"/>
    </source>
</evidence>
<dbReference type="NCBIfam" id="TIGR00879">
    <property type="entry name" value="SP"/>
    <property type="match status" value="1"/>
</dbReference>
<keyword evidence="3 7" id="KW-0813">Transport</keyword>
<proteinExistence type="inferred from homology"/>
<reference evidence="10 11" key="1">
    <citation type="journal article" date="2024" name="Science">
        <title>Giant polyketide synthase enzymes in the biosynthesis of giant marine polyether toxins.</title>
        <authorList>
            <person name="Fallon T.R."/>
            <person name="Shende V.V."/>
            <person name="Wierzbicki I.H."/>
            <person name="Pendleton A.L."/>
            <person name="Watervoot N.F."/>
            <person name="Auber R.P."/>
            <person name="Gonzalez D.J."/>
            <person name="Wisecaver J.H."/>
            <person name="Moore B.S."/>
        </authorList>
    </citation>
    <scope>NUCLEOTIDE SEQUENCE [LARGE SCALE GENOMIC DNA]</scope>
    <source>
        <strain evidence="10 11">12B1</strain>
    </source>
</reference>
<evidence type="ECO:0000256" key="3">
    <source>
        <dbReference type="ARBA" id="ARBA00022448"/>
    </source>
</evidence>
<dbReference type="AlphaFoldDB" id="A0AB34K2Z5"/>
<gene>
    <name evidence="10" type="ORF">AB1Y20_010211</name>
</gene>
<comment type="similarity">
    <text evidence="2 7">Belongs to the major facilitator superfamily. Sugar transporter (TC 2.A.1.1) family.</text>
</comment>
<evidence type="ECO:0000256" key="8">
    <source>
        <dbReference type="SAM" id="Phobius"/>
    </source>
</evidence>
<accession>A0AB34K2Z5</accession>
<dbReference type="InterPro" id="IPR036259">
    <property type="entry name" value="MFS_trans_sf"/>
</dbReference>
<evidence type="ECO:0000256" key="6">
    <source>
        <dbReference type="ARBA" id="ARBA00023136"/>
    </source>
</evidence>
<feature type="transmembrane region" description="Helical" evidence="8">
    <location>
        <begin position="425"/>
        <end position="444"/>
    </location>
</feature>
<feature type="transmembrane region" description="Helical" evidence="8">
    <location>
        <begin position="58"/>
        <end position="76"/>
    </location>
</feature>
<comment type="caution">
    <text evidence="10">The sequence shown here is derived from an EMBL/GenBank/DDBJ whole genome shotgun (WGS) entry which is preliminary data.</text>
</comment>
<dbReference type="GO" id="GO:0022857">
    <property type="term" value="F:transmembrane transporter activity"/>
    <property type="evidence" value="ECO:0007669"/>
    <property type="project" value="InterPro"/>
</dbReference>
<dbReference type="GO" id="GO:1904659">
    <property type="term" value="P:D-glucose transmembrane transport"/>
    <property type="evidence" value="ECO:0007669"/>
    <property type="project" value="TreeGrafter"/>
</dbReference>
<dbReference type="InterPro" id="IPR020846">
    <property type="entry name" value="MFS_dom"/>
</dbReference>
<feature type="transmembrane region" description="Helical" evidence="8">
    <location>
        <begin position="464"/>
        <end position="482"/>
    </location>
</feature>
<dbReference type="PANTHER" id="PTHR48023">
    <property type="entry name" value="D-XYLOSE-PROTON SYMPORTER-LIKE 2"/>
    <property type="match status" value="1"/>
</dbReference>
<dbReference type="PROSITE" id="PS50850">
    <property type="entry name" value="MFS"/>
    <property type="match status" value="1"/>
</dbReference>
<protein>
    <recommendedName>
        <fullName evidence="9">Major facilitator superfamily (MFS) profile domain-containing protein</fullName>
    </recommendedName>
</protein>
<feature type="transmembrane region" description="Helical" evidence="8">
    <location>
        <begin position="389"/>
        <end position="413"/>
    </location>
</feature>